<dbReference type="InterPro" id="IPR020904">
    <property type="entry name" value="Sc_DH/Rdtase_CS"/>
</dbReference>
<dbReference type="PRINTS" id="PR00080">
    <property type="entry name" value="SDRFAMILY"/>
</dbReference>
<evidence type="ECO:0000256" key="3">
    <source>
        <dbReference type="SAM" id="MobiDB-lite"/>
    </source>
</evidence>
<evidence type="ECO:0000256" key="1">
    <source>
        <dbReference type="ARBA" id="ARBA00006484"/>
    </source>
</evidence>
<organism evidence="4 5">
    <name type="scientific">Geodermatophilus sabuli</name>
    <dbReference type="NCBI Taxonomy" id="1564158"/>
    <lineage>
        <taxon>Bacteria</taxon>
        <taxon>Bacillati</taxon>
        <taxon>Actinomycetota</taxon>
        <taxon>Actinomycetes</taxon>
        <taxon>Geodermatophilales</taxon>
        <taxon>Geodermatophilaceae</taxon>
        <taxon>Geodermatophilus</taxon>
    </lineage>
</organism>
<dbReference type="PROSITE" id="PS00061">
    <property type="entry name" value="ADH_SHORT"/>
    <property type="match status" value="1"/>
</dbReference>
<dbReference type="Pfam" id="PF00106">
    <property type="entry name" value="adh_short"/>
    <property type="match status" value="1"/>
</dbReference>
<dbReference type="CDD" id="cd05233">
    <property type="entry name" value="SDR_c"/>
    <property type="match status" value="1"/>
</dbReference>
<evidence type="ECO:0000256" key="2">
    <source>
        <dbReference type="RuleBase" id="RU000363"/>
    </source>
</evidence>
<reference evidence="4 5" key="1">
    <citation type="submission" date="2017-09" db="EMBL/GenBank/DDBJ databases">
        <authorList>
            <person name="Ehlers B."/>
            <person name="Leendertz F.H."/>
        </authorList>
    </citation>
    <scope>NUCLEOTIDE SEQUENCE [LARGE SCALE GENOMIC DNA]</scope>
    <source>
        <strain evidence="4 5">DSM 46844</strain>
    </source>
</reference>
<keyword evidence="5" id="KW-1185">Reference proteome</keyword>
<comment type="similarity">
    <text evidence="1 2">Belongs to the short-chain dehydrogenases/reductases (SDR) family.</text>
</comment>
<dbReference type="RefSeq" id="WP_245853596.1">
    <property type="nucleotide sequence ID" value="NZ_JACHXB010000001.1"/>
</dbReference>
<dbReference type="SUPFAM" id="SSF51735">
    <property type="entry name" value="NAD(P)-binding Rossmann-fold domains"/>
    <property type="match status" value="1"/>
</dbReference>
<protein>
    <submittedName>
        <fullName evidence="4">Short-chain dehydrogenase</fullName>
    </submittedName>
</protein>
<dbReference type="InterPro" id="IPR002347">
    <property type="entry name" value="SDR_fam"/>
</dbReference>
<proteinExistence type="inferred from homology"/>
<accession>A0A285E848</accession>
<gene>
    <name evidence="4" type="ORF">SAMN06893097_1011106</name>
</gene>
<dbReference type="PANTHER" id="PTHR42760">
    <property type="entry name" value="SHORT-CHAIN DEHYDROGENASES/REDUCTASES FAMILY MEMBER"/>
    <property type="match status" value="1"/>
</dbReference>
<dbReference type="PRINTS" id="PR00081">
    <property type="entry name" value="GDHRDH"/>
</dbReference>
<dbReference type="Proteomes" id="UP000219514">
    <property type="component" value="Unassembled WGS sequence"/>
</dbReference>
<name>A0A285E848_9ACTN</name>
<dbReference type="InterPro" id="IPR036291">
    <property type="entry name" value="NAD(P)-bd_dom_sf"/>
</dbReference>
<evidence type="ECO:0000313" key="4">
    <source>
        <dbReference type="EMBL" id="SNX95298.1"/>
    </source>
</evidence>
<feature type="region of interest" description="Disordered" evidence="3">
    <location>
        <begin position="1"/>
        <end position="22"/>
    </location>
</feature>
<dbReference type="Gene3D" id="3.40.50.720">
    <property type="entry name" value="NAD(P)-binding Rossmann-like Domain"/>
    <property type="match status" value="1"/>
</dbReference>
<dbReference type="EMBL" id="OBDO01000001">
    <property type="protein sequence ID" value="SNX95298.1"/>
    <property type="molecule type" value="Genomic_DNA"/>
</dbReference>
<dbReference type="AlphaFoldDB" id="A0A285E848"/>
<sequence>MAEEGPRPPRPSQARGGARGGATPLAGSVALVTGASTGIGRHLVQGLAERGAAVAGLARNGERLAASMAEVAAATGARTLAVAADVTDRAAVDDAVARVREELGPVDLLVNNAGLVDAAEEPLWEADPDQWWDVVSSHVRGGFLLCRTVVPWMVLRNRGRVVNLASGMSLRARPEYSAYSVAKTGLMRLTEALAGALEGTDVRAFDVAPGVVRTEMTAGMPMHRGRTDWTEPADVVAFIAAIAAGELDAWSGRFLRVGGDDLDAVRGLLPDGDARQLRLHPYGETDPLA</sequence>
<evidence type="ECO:0000313" key="5">
    <source>
        <dbReference type="Proteomes" id="UP000219514"/>
    </source>
</evidence>
<dbReference type="GO" id="GO:0016616">
    <property type="term" value="F:oxidoreductase activity, acting on the CH-OH group of donors, NAD or NADP as acceptor"/>
    <property type="evidence" value="ECO:0007669"/>
    <property type="project" value="TreeGrafter"/>
</dbReference>